<sequence>MATLKALRESQRKLDELAAVVRDSVKPVSGWIKCSDRLPGFPIEVIVAYHSDADGEPCLDTGLAILHPDGIWRGAGVFYQLGQVQKFAIRECIKKVTHWQPLPAPPTE</sequence>
<keyword evidence="3" id="KW-1185">Reference proteome</keyword>
<evidence type="ECO:0000313" key="3">
    <source>
        <dbReference type="Proteomes" id="UP000222764"/>
    </source>
</evidence>
<accession>A0A1B0VMB9</accession>
<dbReference type="EMBL" id="KU708004">
    <property type="protein sequence ID" value="AMW64486.1"/>
    <property type="molecule type" value="Genomic_DNA"/>
</dbReference>
<reference evidence="2 3" key="1">
    <citation type="journal article" date="2016" name="PLoS ONE">
        <title>Two Inducible Prophages of an Antarctic Pseudomonas sp. ANT_H14 Use the Same Capsid for Packaging Their Genomes - Characterization of a Novel Phage Helper-Satellite System.</title>
        <authorList>
            <person name="Dziewit L."/>
            <person name="Radlinska M."/>
        </authorList>
    </citation>
    <scope>NUCLEOTIDE SEQUENCE [LARGE SCALE GENOMIC DNA]</scope>
</reference>
<dbReference type="Pfam" id="PF04448">
    <property type="entry name" value="DUF551"/>
    <property type="match status" value="1"/>
</dbReference>
<proteinExistence type="predicted"/>
<feature type="domain" description="DUF551" evidence="1">
    <location>
        <begin position="30"/>
        <end position="107"/>
    </location>
</feature>
<dbReference type="Proteomes" id="UP000222764">
    <property type="component" value="Segment"/>
</dbReference>
<name>A0A1B0VMB9_9CAUD</name>
<organism evidence="2 3">
    <name type="scientific">Pseudomonas phage phiAH14a</name>
    <dbReference type="NCBI Taxonomy" id="1805958"/>
    <lineage>
        <taxon>Viruses</taxon>
        <taxon>Duplodnaviria</taxon>
        <taxon>Heunggongvirae</taxon>
        <taxon>Uroviricota</taxon>
        <taxon>Caudoviricetes</taxon>
        <taxon>Miecznikowavirus</taxon>
        <taxon>Miecznikowavirus AH14a</taxon>
    </lineage>
</organism>
<dbReference type="InterPro" id="IPR007539">
    <property type="entry name" value="DUF551"/>
</dbReference>
<evidence type="ECO:0000259" key="1">
    <source>
        <dbReference type="Pfam" id="PF04448"/>
    </source>
</evidence>
<protein>
    <recommendedName>
        <fullName evidence="1">DUF551 domain-containing protein</fullName>
    </recommendedName>
</protein>
<gene>
    <name evidence="2" type="ORF">AH14a_p26</name>
</gene>
<evidence type="ECO:0000313" key="2">
    <source>
        <dbReference type="EMBL" id="AMW64486.1"/>
    </source>
</evidence>